<keyword evidence="1" id="KW-0175">Coiled coil</keyword>
<sequence>MAGKAVMEEMAVVRSEPPVPGKAAEVPTGPIPVSWSALFQGNASKLKTTLNYFKPNLVDGVAEVPNEVIEQGQKEWEDYLVGSFVGKRLPFPLVKDALQKQWKTQKFDMVADEDVFYFKFHTEEDKQMVLDKGPVFIAGRLFIVRFWTPENEKGKKLISSVPIWVNLEGVPKRLWSEEGLGFLASLIGKPVCLDDATAKKSRLKFARVCIEVDLDCSFPKVVKANMRGEVVEIKVEYNWIPSKCTKCSSFGHLTNRCVKKVTTSWKKSDGGGPSCIRNSQGKEIFNLGDTTNETAFKVVERRSSPNSPIVNGGATVVAANTMNRFDCLQQEDEVEEEGLVSETIIHKEQETEVRAQNNEVEAQMVEVEAQNGEKEVQCAEVALGDDTSENTTERHEGINLVSNNSQEPVNIIIADDNNQTESILVVGDATNECHGVVNVQEETEEFTEDVPETPYEDVDKYYNEKEMYDTLVDEVGNGSDPDLEEEEVEVFKDHLVKESPSVIPPIPKIHRNLKREAQAKAQATAEKKVEGTIMKRGRSKGSGSTISKKPF</sequence>
<dbReference type="Proteomes" id="UP000554482">
    <property type="component" value="Unassembled WGS sequence"/>
</dbReference>
<dbReference type="AlphaFoldDB" id="A0A7J6X1X1"/>
<feature type="region of interest" description="Disordered" evidence="2">
    <location>
        <begin position="516"/>
        <end position="551"/>
    </location>
</feature>
<keyword evidence="5" id="KW-1185">Reference proteome</keyword>
<dbReference type="GO" id="GO:0004527">
    <property type="term" value="F:exonuclease activity"/>
    <property type="evidence" value="ECO:0007669"/>
    <property type="project" value="UniProtKB-KW"/>
</dbReference>
<keyword evidence="4" id="KW-0378">Hydrolase</keyword>
<dbReference type="Pfam" id="PF14111">
    <property type="entry name" value="DUF4283"/>
    <property type="match status" value="1"/>
</dbReference>
<evidence type="ECO:0000313" key="5">
    <source>
        <dbReference type="Proteomes" id="UP000554482"/>
    </source>
</evidence>
<dbReference type="InterPro" id="IPR040256">
    <property type="entry name" value="At4g02000-like"/>
</dbReference>
<feature type="domain" description="DUF4283" evidence="3">
    <location>
        <begin position="74"/>
        <end position="150"/>
    </location>
</feature>
<dbReference type="PANTHER" id="PTHR31286:SF180">
    <property type="entry name" value="OS10G0362600 PROTEIN"/>
    <property type="match status" value="1"/>
</dbReference>
<dbReference type="PANTHER" id="PTHR31286">
    <property type="entry name" value="GLYCINE-RICH CELL WALL STRUCTURAL PROTEIN 1.8-LIKE"/>
    <property type="match status" value="1"/>
</dbReference>
<proteinExistence type="predicted"/>
<name>A0A7J6X1X1_THATH</name>
<accession>A0A7J6X1X1</accession>
<evidence type="ECO:0000313" key="4">
    <source>
        <dbReference type="EMBL" id="KAF5203726.1"/>
    </source>
</evidence>
<protein>
    <submittedName>
        <fullName evidence="4">Rna exonuclease</fullName>
    </submittedName>
</protein>
<feature type="coiled-coil region" evidence="1">
    <location>
        <begin position="346"/>
        <end position="377"/>
    </location>
</feature>
<dbReference type="OrthoDB" id="1931768at2759"/>
<dbReference type="InterPro" id="IPR025558">
    <property type="entry name" value="DUF4283"/>
</dbReference>
<evidence type="ECO:0000256" key="2">
    <source>
        <dbReference type="SAM" id="MobiDB-lite"/>
    </source>
</evidence>
<dbReference type="EMBL" id="JABWDY010006387">
    <property type="protein sequence ID" value="KAF5203726.1"/>
    <property type="molecule type" value="Genomic_DNA"/>
</dbReference>
<reference evidence="4 5" key="1">
    <citation type="submission" date="2020-06" db="EMBL/GenBank/DDBJ databases">
        <title>Transcriptomic and genomic resources for Thalictrum thalictroides and T. hernandezii: Facilitating candidate gene discovery in an emerging model plant lineage.</title>
        <authorList>
            <person name="Arias T."/>
            <person name="Riano-Pachon D.M."/>
            <person name="Di Stilio V.S."/>
        </authorList>
    </citation>
    <scope>NUCLEOTIDE SEQUENCE [LARGE SCALE GENOMIC DNA]</scope>
    <source>
        <strain evidence="5">cv. WT478/WT964</strain>
        <tissue evidence="4">Leaves</tissue>
    </source>
</reference>
<feature type="compositionally biased region" description="Polar residues" evidence="2">
    <location>
        <begin position="541"/>
        <end position="551"/>
    </location>
</feature>
<gene>
    <name evidence="4" type="ORF">FRX31_006686</name>
</gene>
<organism evidence="4 5">
    <name type="scientific">Thalictrum thalictroides</name>
    <name type="common">Rue-anemone</name>
    <name type="synonym">Anemone thalictroides</name>
    <dbReference type="NCBI Taxonomy" id="46969"/>
    <lineage>
        <taxon>Eukaryota</taxon>
        <taxon>Viridiplantae</taxon>
        <taxon>Streptophyta</taxon>
        <taxon>Embryophyta</taxon>
        <taxon>Tracheophyta</taxon>
        <taxon>Spermatophyta</taxon>
        <taxon>Magnoliopsida</taxon>
        <taxon>Ranunculales</taxon>
        <taxon>Ranunculaceae</taxon>
        <taxon>Thalictroideae</taxon>
        <taxon>Thalictrum</taxon>
    </lineage>
</organism>
<evidence type="ECO:0000256" key="1">
    <source>
        <dbReference type="SAM" id="Coils"/>
    </source>
</evidence>
<evidence type="ECO:0000259" key="3">
    <source>
        <dbReference type="Pfam" id="PF14111"/>
    </source>
</evidence>
<keyword evidence="4" id="KW-0269">Exonuclease</keyword>
<comment type="caution">
    <text evidence="4">The sequence shown here is derived from an EMBL/GenBank/DDBJ whole genome shotgun (WGS) entry which is preliminary data.</text>
</comment>
<keyword evidence="4" id="KW-0540">Nuclease</keyword>